<dbReference type="PANTHER" id="PTHR43334:SF1">
    <property type="entry name" value="3-HYDROXYPROPIONATE--COA LIGASE [ADP-FORMING]"/>
    <property type="match status" value="1"/>
</dbReference>
<dbReference type="SUPFAM" id="SSF52210">
    <property type="entry name" value="Succinyl-CoA synthetase domains"/>
    <property type="match status" value="2"/>
</dbReference>
<dbReference type="Gene3D" id="3.40.50.261">
    <property type="entry name" value="Succinyl-CoA synthetase domains"/>
    <property type="match status" value="2"/>
</dbReference>
<dbReference type="PANTHER" id="PTHR43334">
    <property type="entry name" value="ACETATE--COA LIGASE [ADP-FORMING]"/>
    <property type="match status" value="1"/>
</dbReference>
<sequence>MKNQHRLDQSLFNPRHIAFIGASEKSALGSMLYLVAFKESQWASTFYPVNPKYEKIMDWKCYSSVLAIPFPVDTAYISVKTKIIPSVLIECVEKKIPWVIIFSSGFSETGDEEGIKLENQIKEIIKDSNTRVIGPNCLGPFNGENGMAFSFTSNEGIPGGISFMSQSGGHLTQLLDIGVKRDFRYRYGVSFGNQVNLNAIDFLRFYHNDHETKLIAAYLESFGSGYGNDFYLELKATTKSKPVIIWKGGYTDDGSRAAFSHTGAMISEIKLWNVLAKQAGAVIVRNDVEFWNAIKTFELLVPQFLPKGRKVGVITPGGGSSVNATDLLAINGLKVPELTLESQKKISEILPKENVNVKNPVDLGAVGFV</sequence>
<dbReference type="SUPFAM" id="SSF51735">
    <property type="entry name" value="NAD(P)-binding Rossmann-fold domains"/>
    <property type="match status" value="1"/>
</dbReference>
<dbReference type="GO" id="GO:0016874">
    <property type="term" value="F:ligase activity"/>
    <property type="evidence" value="ECO:0007669"/>
    <property type="project" value="UniProtKB-KW"/>
</dbReference>
<dbReference type="InterPro" id="IPR016102">
    <property type="entry name" value="Succinyl-CoA_synth-like"/>
</dbReference>
<comment type="caution">
    <text evidence="5">The sequence shown here is derived from an EMBL/GenBank/DDBJ whole genome shotgun (WGS) entry which is preliminary data.</text>
</comment>
<dbReference type="Pfam" id="PF13380">
    <property type="entry name" value="CoA_binding_2"/>
    <property type="match status" value="1"/>
</dbReference>
<feature type="non-terminal residue" evidence="5">
    <location>
        <position position="369"/>
    </location>
</feature>
<dbReference type="SMART" id="SM00881">
    <property type="entry name" value="CoA_binding"/>
    <property type="match status" value="1"/>
</dbReference>
<dbReference type="Gene3D" id="3.40.50.720">
    <property type="entry name" value="NAD(P)-binding Rossmann-like Domain"/>
    <property type="match status" value="1"/>
</dbReference>
<dbReference type="Pfam" id="PF13607">
    <property type="entry name" value="Succ_CoA_lig"/>
    <property type="match status" value="1"/>
</dbReference>
<dbReference type="InterPro" id="IPR051538">
    <property type="entry name" value="Acyl-CoA_Synth/Transferase"/>
</dbReference>
<evidence type="ECO:0000256" key="2">
    <source>
        <dbReference type="ARBA" id="ARBA00022741"/>
    </source>
</evidence>
<keyword evidence="3" id="KW-0067">ATP-binding</keyword>
<protein>
    <recommendedName>
        <fullName evidence="4">CoA-binding domain-containing protein</fullName>
    </recommendedName>
</protein>
<dbReference type="AlphaFoldDB" id="X0SI60"/>
<dbReference type="GO" id="GO:0005524">
    <property type="term" value="F:ATP binding"/>
    <property type="evidence" value="ECO:0007669"/>
    <property type="project" value="UniProtKB-KW"/>
</dbReference>
<gene>
    <name evidence="5" type="ORF">S01H1_15707</name>
</gene>
<dbReference type="InterPro" id="IPR036291">
    <property type="entry name" value="NAD(P)-bd_dom_sf"/>
</dbReference>
<dbReference type="InterPro" id="IPR032875">
    <property type="entry name" value="Succ_CoA_lig_flav_dom"/>
</dbReference>
<evidence type="ECO:0000256" key="1">
    <source>
        <dbReference type="ARBA" id="ARBA00022598"/>
    </source>
</evidence>
<evidence type="ECO:0000313" key="5">
    <source>
        <dbReference type="EMBL" id="GAF75562.1"/>
    </source>
</evidence>
<dbReference type="EMBL" id="BARS01008213">
    <property type="protein sequence ID" value="GAF75562.1"/>
    <property type="molecule type" value="Genomic_DNA"/>
</dbReference>
<keyword evidence="1" id="KW-0436">Ligase</keyword>
<accession>X0SI60</accession>
<keyword evidence="2" id="KW-0547">Nucleotide-binding</keyword>
<dbReference type="InterPro" id="IPR003781">
    <property type="entry name" value="CoA-bd"/>
</dbReference>
<name>X0SI60_9ZZZZ</name>
<proteinExistence type="predicted"/>
<feature type="domain" description="CoA-binding" evidence="4">
    <location>
        <begin position="11"/>
        <end position="106"/>
    </location>
</feature>
<evidence type="ECO:0000256" key="3">
    <source>
        <dbReference type="ARBA" id="ARBA00022840"/>
    </source>
</evidence>
<reference evidence="5" key="1">
    <citation type="journal article" date="2014" name="Front. Microbiol.">
        <title>High frequency of phylogenetically diverse reductive dehalogenase-homologous genes in deep subseafloor sedimentary metagenomes.</title>
        <authorList>
            <person name="Kawai M."/>
            <person name="Futagami T."/>
            <person name="Toyoda A."/>
            <person name="Takaki Y."/>
            <person name="Nishi S."/>
            <person name="Hori S."/>
            <person name="Arai W."/>
            <person name="Tsubouchi T."/>
            <person name="Morono Y."/>
            <person name="Uchiyama I."/>
            <person name="Ito T."/>
            <person name="Fujiyama A."/>
            <person name="Inagaki F."/>
            <person name="Takami H."/>
        </authorList>
    </citation>
    <scope>NUCLEOTIDE SEQUENCE</scope>
    <source>
        <strain evidence="5">Expedition CK06-06</strain>
    </source>
</reference>
<organism evidence="5">
    <name type="scientific">marine sediment metagenome</name>
    <dbReference type="NCBI Taxonomy" id="412755"/>
    <lineage>
        <taxon>unclassified sequences</taxon>
        <taxon>metagenomes</taxon>
        <taxon>ecological metagenomes</taxon>
    </lineage>
</organism>
<evidence type="ECO:0000259" key="4">
    <source>
        <dbReference type="SMART" id="SM00881"/>
    </source>
</evidence>